<feature type="region of interest" description="Disordered" evidence="1">
    <location>
        <begin position="46"/>
        <end position="68"/>
    </location>
</feature>
<dbReference type="KEGG" id="ade:Adeh_1795"/>
<organism evidence="2 3">
    <name type="scientific">Anaeromyxobacter dehalogenans (strain 2CP-C)</name>
    <dbReference type="NCBI Taxonomy" id="290397"/>
    <lineage>
        <taxon>Bacteria</taxon>
        <taxon>Pseudomonadati</taxon>
        <taxon>Myxococcota</taxon>
        <taxon>Myxococcia</taxon>
        <taxon>Myxococcales</taxon>
        <taxon>Cystobacterineae</taxon>
        <taxon>Anaeromyxobacteraceae</taxon>
        <taxon>Anaeromyxobacter</taxon>
    </lineage>
</organism>
<reference evidence="2" key="1">
    <citation type="submission" date="2006-01" db="EMBL/GenBank/DDBJ databases">
        <title>Complete sequence of Anaeromyxobacter dehalogenans 2CP-C.</title>
        <authorList>
            <consortium name="US DOE Joint Genome Institute"/>
            <person name="Copeland A."/>
            <person name="Lucas S."/>
            <person name="Lapidus A."/>
            <person name="Barry K."/>
            <person name="Detter J.C."/>
            <person name="Glavina T."/>
            <person name="Hammon N."/>
            <person name="Israni S."/>
            <person name="Pitluck S."/>
            <person name="Brettin T."/>
            <person name="Bruce D."/>
            <person name="Han C."/>
            <person name="Tapia R."/>
            <person name="Gilna P."/>
            <person name="Kiss H."/>
            <person name="Schmutz J."/>
            <person name="Larimer F."/>
            <person name="Land M."/>
            <person name="Kyrpides N."/>
            <person name="Anderson I."/>
            <person name="Sanford R.A."/>
            <person name="Ritalahti K.M."/>
            <person name="Thomas H.S."/>
            <person name="Kirby J.R."/>
            <person name="Zhulin I.B."/>
            <person name="Loeffler F.E."/>
            <person name="Richardson P."/>
        </authorList>
    </citation>
    <scope>NUCLEOTIDE SEQUENCE</scope>
    <source>
        <strain evidence="2">2CP-C</strain>
    </source>
</reference>
<dbReference type="HOGENOM" id="CLU_1709457_0_0_7"/>
<name>Q2IIT9_ANADE</name>
<evidence type="ECO:0000313" key="3">
    <source>
        <dbReference type="Proteomes" id="UP000001935"/>
    </source>
</evidence>
<feature type="compositionally biased region" description="Low complexity" evidence="1">
    <location>
        <begin position="124"/>
        <end position="133"/>
    </location>
</feature>
<sequence length="153" mass="16565">MRHDGDTPRRFCSIEECEKPAERVTAEDVALCAMHRKRLFRLRHGMPAPDMAEPPSRSGGGPAACRRAGPTPLERVIVAGDALLEVSSEDDRAFDHALARFKAACAYWMRSEGWTPPPALRDVASGAAPEARGAPPPAQLDQVQTPRRVAADG</sequence>
<proteinExistence type="predicted"/>
<feature type="region of interest" description="Disordered" evidence="1">
    <location>
        <begin position="118"/>
        <end position="153"/>
    </location>
</feature>
<dbReference type="EMBL" id="CP000251">
    <property type="protein sequence ID" value="ABC81568.1"/>
    <property type="molecule type" value="Genomic_DNA"/>
</dbReference>
<dbReference type="Proteomes" id="UP000001935">
    <property type="component" value="Chromosome"/>
</dbReference>
<dbReference type="AlphaFoldDB" id="Q2IIT9"/>
<protein>
    <submittedName>
        <fullName evidence="2">Uncharacterized protein</fullName>
    </submittedName>
</protein>
<evidence type="ECO:0000256" key="1">
    <source>
        <dbReference type="SAM" id="MobiDB-lite"/>
    </source>
</evidence>
<accession>Q2IIT9</accession>
<gene>
    <name evidence="2" type="ordered locus">Adeh_1795</name>
</gene>
<dbReference type="RefSeq" id="WP_011420851.1">
    <property type="nucleotide sequence ID" value="NC_007760.1"/>
</dbReference>
<dbReference type="STRING" id="290397.Adeh_1795"/>
<evidence type="ECO:0000313" key="2">
    <source>
        <dbReference type="EMBL" id="ABC81568.1"/>
    </source>
</evidence>